<evidence type="ECO:0008006" key="4">
    <source>
        <dbReference type="Google" id="ProtNLM"/>
    </source>
</evidence>
<dbReference type="EMBL" id="AVPG01000001">
    <property type="protein sequence ID" value="KGX89191.1"/>
    <property type="molecule type" value="Genomic_DNA"/>
</dbReference>
<evidence type="ECO:0000313" key="2">
    <source>
        <dbReference type="EMBL" id="KGX89191.1"/>
    </source>
</evidence>
<protein>
    <recommendedName>
        <fullName evidence="4">DUF2157 domain-containing protein</fullName>
    </recommendedName>
</protein>
<feature type="transmembrane region" description="Helical" evidence="1">
    <location>
        <begin position="160"/>
        <end position="183"/>
    </location>
</feature>
<dbReference type="RefSeq" id="WP_036830988.1">
    <property type="nucleotide sequence ID" value="NZ_AVPG01000001.1"/>
</dbReference>
<comment type="caution">
    <text evidence="2">The sequence shown here is derived from an EMBL/GenBank/DDBJ whole genome shotgun (WGS) entry which is preliminary data.</text>
</comment>
<keyword evidence="1" id="KW-0472">Membrane</keyword>
<feature type="transmembrane region" description="Helical" evidence="1">
    <location>
        <begin position="54"/>
        <end position="76"/>
    </location>
</feature>
<gene>
    <name evidence="2" type="ORF">N784_00780</name>
</gene>
<evidence type="ECO:0000256" key="1">
    <source>
        <dbReference type="SAM" id="Phobius"/>
    </source>
</evidence>
<proteinExistence type="predicted"/>
<feature type="transmembrane region" description="Helical" evidence="1">
    <location>
        <begin position="134"/>
        <end position="153"/>
    </location>
</feature>
<dbReference type="STRING" id="1385512.N784_00780"/>
<dbReference type="OrthoDB" id="2380880at2"/>
<keyword evidence="1" id="KW-0812">Transmembrane</keyword>
<evidence type="ECO:0000313" key="3">
    <source>
        <dbReference type="Proteomes" id="UP000030401"/>
    </source>
</evidence>
<feature type="transmembrane region" description="Helical" evidence="1">
    <location>
        <begin position="109"/>
        <end position="128"/>
    </location>
</feature>
<feature type="transmembrane region" description="Helical" evidence="1">
    <location>
        <begin position="82"/>
        <end position="102"/>
    </location>
</feature>
<dbReference type="AlphaFoldDB" id="A0A0A5G7S5"/>
<reference evidence="2 3" key="1">
    <citation type="submission" date="2013-08" db="EMBL/GenBank/DDBJ databases">
        <authorList>
            <person name="Huang J."/>
            <person name="Wang G."/>
        </authorList>
    </citation>
    <scope>NUCLEOTIDE SEQUENCE [LARGE SCALE GENOMIC DNA]</scope>
    <source>
        <strain evidence="2 3">JSM 072002</strain>
    </source>
</reference>
<keyword evidence="1" id="KW-1133">Transmembrane helix</keyword>
<keyword evidence="3" id="KW-1185">Reference proteome</keyword>
<dbReference type="Proteomes" id="UP000030401">
    <property type="component" value="Unassembled WGS sequence"/>
</dbReference>
<name>A0A0A5G7S5_9BACI</name>
<organism evidence="2 3">
    <name type="scientific">Pontibacillus litoralis JSM 072002</name>
    <dbReference type="NCBI Taxonomy" id="1385512"/>
    <lineage>
        <taxon>Bacteria</taxon>
        <taxon>Bacillati</taxon>
        <taxon>Bacillota</taxon>
        <taxon>Bacilli</taxon>
        <taxon>Bacillales</taxon>
        <taxon>Bacillaceae</taxon>
        <taxon>Pontibacillus</taxon>
    </lineage>
</organism>
<sequence>MDRNRKNIIIDEIHYWKSNHLLPEEYCNFLLALYTEGEASEEDYSPSSRTSSSIWQSLFVALIILLVPVSFLVIYFTNLHSLMQMGIITIFLCVAFACIFYYKNKTSIYIHAAYLVFFLILLLLTVYGASLLPFTFWLVQGMVVLNCALWIYIGYTKQLVYLKVSGIIGLTLWVANIFFNFSIV</sequence>
<dbReference type="eggNOG" id="ENOG50332M1">
    <property type="taxonomic scope" value="Bacteria"/>
</dbReference>
<accession>A0A0A5G7S5</accession>